<dbReference type="EMBL" id="JAIFRP010000050">
    <property type="protein sequence ID" value="KAK2580633.1"/>
    <property type="molecule type" value="Genomic_DNA"/>
</dbReference>
<dbReference type="Proteomes" id="UP001258017">
    <property type="component" value="Unassembled WGS sequence"/>
</dbReference>
<proteinExistence type="predicted"/>
<reference evidence="2" key="1">
    <citation type="submission" date="2021-08" db="EMBL/GenBank/DDBJ databases">
        <authorList>
            <person name="Misof B."/>
            <person name="Oliver O."/>
            <person name="Podsiadlowski L."/>
            <person name="Donath A."/>
            <person name="Peters R."/>
            <person name="Mayer C."/>
            <person name="Rust J."/>
            <person name="Gunkel S."/>
            <person name="Lesny P."/>
            <person name="Martin S."/>
            <person name="Oeyen J.P."/>
            <person name="Petersen M."/>
            <person name="Panagiotis P."/>
            <person name="Wilbrandt J."/>
            <person name="Tanja T."/>
        </authorList>
    </citation>
    <scope>NUCLEOTIDE SEQUENCE</scope>
    <source>
        <strain evidence="2">GBR_01_08_01A</strain>
        <tissue evidence="2">Thorax + abdomen</tissue>
    </source>
</reference>
<evidence type="ECO:0000313" key="2">
    <source>
        <dbReference type="EMBL" id="KAK2580633.1"/>
    </source>
</evidence>
<dbReference type="AlphaFoldDB" id="A0AAD9RJ90"/>
<protein>
    <submittedName>
        <fullName evidence="2">Uncharacterized protein</fullName>
    </submittedName>
</protein>
<feature type="compositionally biased region" description="Basic and acidic residues" evidence="1">
    <location>
        <begin position="29"/>
        <end position="55"/>
    </location>
</feature>
<keyword evidence="3" id="KW-1185">Reference proteome</keyword>
<sequence length="126" mass="14650">MDSTEVSSCKSHKDQKEQQQQQQPVKFPIKKEETKKKPEIVEKKEDEEQTEKREQPQCIEHVRVVPLMQNYDKKLQNFLPFVRNAKMIERERGKGRRQRTQTCPAAEDVNASATFVVGAGLRATTH</sequence>
<reference evidence="2" key="2">
    <citation type="journal article" date="2023" name="Commun. Biol.">
        <title>Intrasexual cuticular hydrocarbon dimorphism in a wasp sheds light on hydrocarbon biosynthesis genes in Hymenoptera.</title>
        <authorList>
            <person name="Moris V.C."/>
            <person name="Podsiadlowski L."/>
            <person name="Martin S."/>
            <person name="Oeyen J.P."/>
            <person name="Donath A."/>
            <person name="Petersen M."/>
            <person name="Wilbrandt J."/>
            <person name="Misof B."/>
            <person name="Liedtke D."/>
            <person name="Thamm M."/>
            <person name="Scheiner R."/>
            <person name="Schmitt T."/>
            <person name="Niehuis O."/>
        </authorList>
    </citation>
    <scope>NUCLEOTIDE SEQUENCE</scope>
    <source>
        <strain evidence="2">GBR_01_08_01A</strain>
    </source>
</reference>
<name>A0AAD9RJ90_9HYME</name>
<gene>
    <name evidence="2" type="ORF">KPH14_007741</name>
</gene>
<feature type="region of interest" description="Disordered" evidence="1">
    <location>
        <begin position="1"/>
        <end position="55"/>
    </location>
</feature>
<feature type="compositionally biased region" description="Low complexity" evidence="1">
    <location>
        <begin position="18"/>
        <end position="27"/>
    </location>
</feature>
<organism evidence="2 3">
    <name type="scientific">Odynerus spinipes</name>
    <dbReference type="NCBI Taxonomy" id="1348599"/>
    <lineage>
        <taxon>Eukaryota</taxon>
        <taxon>Metazoa</taxon>
        <taxon>Ecdysozoa</taxon>
        <taxon>Arthropoda</taxon>
        <taxon>Hexapoda</taxon>
        <taxon>Insecta</taxon>
        <taxon>Pterygota</taxon>
        <taxon>Neoptera</taxon>
        <taxon>Endopterygota</taxon>
        <taxon>Hymenoptera</taxon>
        <taxon>Apocrita</taxon>
        <taxon>Aculeata</taxon>
        <taxon>Vespoidea</taxon>
        <taxon>Vespidae</taxon>
        <taxon>Eumeninae</taxon>
        <taxon>Odynerus</taxon>
    </lineage>
</organism>
<accession>A0AAD9RJ90</accession>
<evidence type="ECO:0000313" key="3">
    <source>
        <dbReference type="Proteomes" id="UP001258017"/>
    </source>
</evidence>
<comment type="caution">
    <text evidence="2">The sequence shown here is derived from an EMBL/GenBank/DDBJ whole genome shotgun (WGS) entry which is preliminary data.</text>
</comment>
<evidence type="ECO:0000256" key="1">
    <source>
        <dbReference type="SAM" id="MobiDB-lite"/>
    </source>
</evidence>